<accession>A0A1B3XUI2</accession>
<dbReference type="KEGG" id="bmur:ABE28_021190"/>
<evidence type="ECO:0000313" key="2">
    <source>
        <dbReference type="Proteomes" id="UP000077926"/>
    </source>
</evidence>
<dbReference type="Proteomes" id="UP000077926">
    <property type="component" value="Chromosome"/>
</dbReference>
<reference evidence="1 2" key="1">
    <citation type="submission" date="2016-08" db="EMBL/GenBank/DDBJ databases">
        <title>Complete genome sequence of Bacillus muralis G25-68, a strain with toxicity to nematodes.</title>
        <authorList>
            <person name="Zheng Z."/>
        </authorList>
    </citation>
    <scope>NUCLEOTIDE SEQUENCE [LARGE SCALE GENOMIC DNA]</scope>
    <source>
        <strain evidence="1 2">G25-68</strain>
    </source>
</reference>
<proteinExistence type="predicted"/>
<organism evidence="1 2">
    <name type="scientific">Peribacillus muralis</name>
    <dbReference type="NCBI Taxonomy" id="264697"/>
    <lineage>
        <taxon>Bacteria</taxon>
        <taxon>Bacillati</taxon>
        <taxon>Bacillota</taxon>
        <taxon>Bacilli</taxon>
        <taxon>Bacillales</taxon>
        <taxon>Bacillaceae</taxon>
        <taxon>Peribacillus</taxon>
    </lineage>
</organism>
<sequence length="59" mass="6998">MTIGGELIKEKLKKERQRLISIPLLGIYCWKMINERDNIAKNFQNVIRMDNLLIELIIN</sequence>
<dbReference type="STRING" id="264697.ABE28_021190"/>
<dbReference type="EMBL" id="CP017080">
    <property type="protein sequence ID" value="AOH56867.1"/>
    <property type="molecule type" value="Genomic_DNA"/>
</dbReference>
<protein>
    <submittedName>
        <fullName evidence="1">Uncharacterized protein</fullName>
    </submittedName>
</protein>
<gene>
    <name evidence="1" type="ORF">ABE28_021190</name>
</gene>
<dbReference type="AlphaFoldDB" id="A0A1B3XUI2"/>
<evidence type="ECO:0000313" key="1">
    <source>
        <dbReference type="EMBL" id="AOH56867.1"/>
    </source>
</evidence>
<keyword evidence="2" id="KW-1185">Reference proteome</keyword>
<name>A0A1B3XUI2_9BACI</name>